<dbReference type="InterPro" id="IPR008207">
    <property type="entry name" value="Sig_transdc_His_kin_Hpt_dom"/>
</dbReference>
<dbReference type="PANTHER" id="PTHR45339">
    <property type="entry name" value="HYBRID SIGNAL TRANSDUCTION HISTIDINE KINASE J"/>
    <property type="match status" value="1"/>
</dbReference>
<protein>
    <recommendedName>
        <fullName evidence="3">histidine kinase</fullName>
        <ecNumber evidence="3">2.7.13.3</ecNumber>
    </recommendedName>
</protein>
<keyword evidence="11 15" id="KW-0472">Membrane</keyword>
<feature type="domain" description="Response regulatory" evidence="17">
    <location>
        <begin position="618"/>
        <end position="736"/>
    </location>
</feature>
<dbReference type="Gene3D" id="1.20.120.160">
    <property type="entry name" value="HPT domain"/>
    <property type="match status" value="1"/>
</dbReference>
<evidence type="ECO:0000256" key="13">
    <source>
        <dbReference type="PROSITE-ProRule" id="PRU00169"/>
    </source>
</evidence>
<dbReference type="Pfam" id="PF02518">
    <property type="entry name" value="HATPase_c"/>
    <property type="match status" value="1"/>
</dbReference>
<name>A0ABR5SJB9_9BACT</name>
<dbReference type="SUPFAM" id="SSF47384">
    <property type="entry name" value="Homodimeric domain of signal transducing histidine kinase"/>
    <property type="match status" value="1"/>
</dbReference>
<dbReference type="PANTHER" id="PTHR45339:SF1">
    <property type="entry name" value="HYBRID SIGNAL TRANSDUCTION HISTIDINE KINASE J"/>
    <property type="match status" value="1"/>
</dbReference>
<dbReference type="Pfam" id="PF00512">
    <property type="entry name" value="HisKA"/>
    <property type="match status" value="1"/>
</dbReference>
<evidence type="ECO:0000256" key="9">
    <source>
        <dbReference type="ARBA" id="ARBA00022989"/>
    </source>
</evidence>
<evidence type="ECO:0000256" key="4">
    <source>
        <dbReference type="ARBA" id="ARBA00022475"/>
    </source>
</evidence>
<keyword evidence="6 15" id="KW-0812">Transmembrane</keyword>
<evidence type="ECO:0000313" key="20">
    <source>
        <dbReference type="Proteomes" id="UP000060487"/>
    </source>
</evidence>
<dbReference type="CDD" id="cd16922">
    <property type="entry name" value="HATPase_EvgS-ArcB-TorS-like"/>
    <property type="match status" value="1"/>
</dbReference>
<keyword evidence="4" id="KW-1003">Cell membrane</keyword>
<dbReference type="SUPFAM" id="SSF52172">
    <property type="entry name" value="CheY-like"/>
    <property type="match status" value="1"/>
</dbReference>
<dbReference type="EMBL" id="LNQR01000006">
    <property type="protein sequence ID" value="KWT94366.1"/>
    <property type="molecule type" value="Genomic_DNA"/>
</dbReference>
<keyword evidence="14" id="KW-0175">Coiled coil</keyword>
<accession>A0ABR5SJB9</accession>
<evidence type="ECO:0000313" key="19">
    <source>
        <dbReference type="EMBL" id="KWT94366.1"/>
    </source>
</evidence>
<dbReference type="CDD" id="cd17546">
    <property type="entry name" value="REC_hyHK_CKI1_RcsC-like"/>
    <property type="match status" value="1"/>
</dbReference>
<evidence type="ECO:0000256" key="3">
    <source>
        <dbReference type="ARBA" id="ARBA00012438"/>
    </source>
</evidence>
<feature type="modified residue" description="4-aspartylphosphate" evidence="13">
    <location>
        <position position="667"/>
    </location>
</feature>
<comment type="caution">
    <text evidence="19">The sequence shown here is derived from an EMBL/GenBank/DDBJ whole genome shotgun (WGS) entry which is preliminary data.</text>
</comment>
<dbReference type="EC" id="2.7.13.3" evidence="3"/>
<proteinExistence type="predicted"/>
<feature type="domain" description="HPt" evidence="18">
    <location>
        <begin position="781"/>
        <end position="878"/>
    </location>
</feature>
<comment type="catalytic activity">
    <reaction evidence="1">
        <text>ATP + protein L-histidine = ADP + protein N-phospho-L-histidine.</text>
        <dbReference type="EC" id="2.7.13.3"/>
    </reaction>
</comment>
<dbReference type="InterPro" id="IPR005467">
    <property type="entry name" value="His_kinase_dom"/>
</dbReference>
<dbReference type="PROSITE" id="PS50110">
    <property type="entry name" value="RESPONSE_REGULATORY"/>
    <property type="match status" value="1"/>
</dbReference>
<keyword evidence="9 15" id="KW-1133">Transmembrane helix</keyword>
<dbReference type="InterPro" id="IPR036097">
    <property type="entry name" value="HisK_dim/P_sf"/>
</dbReference>
<feature type="transmembrane region" description="Helical" evidence="15">
    <location>
        <begin position="134"/>
        <end position="155"/>
    </location>
</feature>
<dbReference type="Gene3D" id="3.40.50.2300">
    <property type="match status" value="1"/>
</dbReference>
<dbReference type="GO" id="GO:0004673">
    <property type="term" value="F:protein histidine kinase activity"/>
    <property type="evidence" value="ECO:0007669"/>
    <property type="project" value="UniProtKB-EC"/>
</dbReference>
<keyword evidence="20" id="KW-1185">Reference proteome</keyword>
<dbReference type="SMART" id="SM00448">
    <property type="entry name" value="REC"/>
    <property type="match status" value="1"/>
</dbReference>
<evidence type="ECO:0000256" key="15">
    <source>
        <dbReference type="SAM" id="Phobius"/>
    </source>
</evidence>
<evidence type="ECO:0000259" key="17">
    <source>
        <dbReference type="PROSITE" id="PS50110"/>
    </source>
</evidence>
<keyword evidence="8" id="KW-0067">ATP-binding</keyword>
<feature type="coiled-coil region" evidence="14">
    <location>
        <begin position="308"/>
        <end position="335"/>
    </location>
</feature>
<keyword evidence="5 13" id="KW-0597">Phosphoprotein</keyword>
<dbReference type="SMART" id="SM00387">
    <property type="entry name" value="HATPase_c"/>
    <property type="match status" value="1"/>
</dbReference>
<dbReference type="InterPro" id="IPR036641">
    <property type="entry name" value="HPT_dom_sf"/>
</dbReference>
<keyword evidence="10" id="KW-0902">Two-component regulatory system</keyword>
<evidence type="ECO:0000259" key="18">
    <source>
        <dbReference type="PROSITE" id="PS50894"/>
    </source>
</evidence>
<dbReference type="PRINTS" id="PR00344">
    <property type="entry name" value="BCTRLSENSOR"/>
</dbReference>
<dbReference type="InterPro" id="IPR003594">
    <property type="entry name" value="HATPase_dom"/>
</dbReference>
<evidence type="ECO:0000256" key="2">
    <source>
        <dbReference type="ARBA" id="ARBA00004651"/>
    </source>
</evidence>
<gene>
    <name evidence="19" type="ORF">ASN18_0251</name>
</gene>
<dbReference type="RefSeq" id="WP_236861417.1">
    <property type="nucleotide sequence ID" value="NZ_LNQR01000006.1"/>
</dbReference>
<evidence type="ECO:0000256" key="1">
    <source>
        <dbReference type="ARBA" id="ARBA00000085"/>
    </source>
</evidence>
<evidence type="ECO:0000256" key="5">
    <source>
        <dbReference type="ARBA" id="ARBA00022553"/>
    </source>
</evidence>
<evidence type="ECO:0000256" key="14">
    <source>
        <dbReference type="SAM" id="Coils"/>
    </source>
</evidence>
<evidence type="ECO:0000259" key="16">
    <source>
        <dbReference type="PROSITE" id="PS50109"/>
    </source>
</evidence>
<dbReference type="Pfam" id="PF00072">
    <property type="entry name" value="Response_reg"/>
    <property type="match status" value="1"/>
</dbReference>
<feature type="domain" description="Histidine kinase" evidence="16">
    <location>
        <begin position="377"/>
        <end position="597"/>
    </location>
</feature>
<dbReference type="PROSITE" id="PS50894">
    <property type="entry name" value="HPT"/>
    <property type="match status" value="1"/>
</dbReference>
<reference evidence="19 20" key="1">
    <citation type="submission" date="2015-11" db="EMBL/GenBank/DDBJ databases">
        <authorList>
            <person name="Lin W."/>
        </authorList>
    </citation>
    <scope>NUCLEOTIDE SEQUENCE [LARGE SCALE GENOMIC DNA]</scope>
    <source>
        <strain evidence="19 20">HCH-1</strain>
    </source>
</reference>
<dbReference type="SUPFAM" id="SSF47226">
    <property type="entry name" value="Histidine-containing phosphotransfer domain, HPT domain"/>
    <property type="match status" value="1"/>
</dbReference>
<dbReference type="InterPro" id="IPR004358">
    <property type="entry name" value="Sig_transdc_His_kin-like_C"/>
</dbReference>
<keyword evidence="19" id="KW-0808">Transferase</keyword>
<dbReference type="InterPro" id="IPR036890">
    <property type="entry name" value="HATPase_C_sf"/>
</dbReference>
<organism evidence="19 20">
    <name type="scientific">Candidatus Magnetominusculus xianensis</name>
    <dbReference type="NCBI Taxonomy" id="1748249"/>
    <lineage>
        <taxon>Bacteria</taxon>
        <taxon>Pseudomonadati</taxon>
        <taxon>Nitrospirota</taxon>
        <taxon>Nitrospiria</taxon>
        <taxon>Nitrospirales</taxon>
        <taxon>Nitrospiraceae</taxon>
        <taxon>Candidatus Magnetominusculus</taxon>
    </lineage>
</organism>
<evidence type="ECO:0000256" key="11">
    <source>
        <dbReference type="ARBA" id="ARBA00023136"/>
    </source>
</evidence>
<evidence type="ECO:0000256" key="8">
    <source>
        <dbReference type="ARBA" id="ARBA00022840"/>
    </source>
</evidence>
<dbReference type="SMART" id="SM00388">
    <property type="entry name" value="HisKA"/>
    <property type="match status" value="1"/>
</dbReference>
<keyword evidence="7" id="KW-0547">Nucleotide-binding</keyword>
<dbReference type="Gene3D" id="3.30.565.10">
    <property type="entry name" value="Histidine kinase-like ATPase, C-terminal domain"/>
    <property type="match status" value="1"/>
</dbReference>
<dbReference type="Gene3D" id="1.10.287.130">
    <property type="match status" value="1"/>
</dbReference>
<comment type="subcellular location">
    <subcellularLocation>
        <location evidence="2">Cell membrane</location>
        <topology evidence="2">Multi-pass membrane protein</topology>
    </subcellularLocation>
</comment>
<evidence type="ECO:0000256" key="12">
    <source>
        <dbReference type="PROSITE-ProRule" id="PRU00110"/>
    </source>
</evidence>
<keyword evidence="19" id="KW-0418">Kinase</keyword>
<dbReference type="InterPro" id="IPR001789">
    <property type="entry name" value="Sig_transdc_resp-reg_receiver"/>
</dbReference>
<dbReference type="InterPro" id="IPR011006">
    <property type="entry name" value="CheY-like_superfamily"/>
</dbReference>
<dbReference type="CDD" id="cd00082">
    <property type="entry name" value="HisKA"/>
    <property type="match status" value="1"/>
</dbReference>
<evidence type="ECO:0000256" key="7">
    <source>
        <dbReference type="ARBA" id="ARBA00022741"/>
    </source>
</evidence>
<evidence type="ECO:0000256" key="10">
    <source>
        <dbReference type="ARBA" id="ARBA00023012"/>
    </source>
</evidence>
<feature type="transmembrane region" description="Helical" evidence="15">
    <location>
        <begin position="12"/>
        <end position="35"/>
    </location>
</feature>
<feature type="modified residue" description="Phosphohistidine" evidence="12">
    <location>
        <position position="820"/>
    </location>
</feature>
<dbReference type="PROSITE" id="PS50109">
    <property type="entry name" value="HIS_KIN"/>
    <property type="match status" value="1"/>
</dbReference>
<sequence>MINPEGSIRSRLLIKYLSFVVLLMAATITTVALLLSEILYEETNKKIIAYNEQCLNSLEQEINQIFSAAKDFSKNTIIINALINPDTRTELFPKIVDTFQMIRGTVSEIDYAGYTIYSTAEDTPDYSKLPQTRIALASGSAAIFLTGYGTIIFIVPIDYYKSPQGAIVIESGVMKNIFSHSIQKETIYYYRLYAGDKLIGEENYIKDNSYITSKGRAGKENNILNKLKITLEVGVHKSVYLKIVYSAIVKLGLIGFIFVIAAAYITRRIGNNIANPILVLCEKIVKSTEDETIKCSPTGTGDELETLAKEFDNRNEKLRVKNIQLSAEAEMLQSTLTELHAAHHTLEARVQERTEELSTAKEAAEAASVAKSAFVANMSHEIRTPMNSIVGFLELVAEDDSIKDKNREYIGIAINSAKSLLRLINDILDVSKLESGKVEIESQAFSLYELVEGIRGSFEHQVRQKNLYFNVIFDPEISSEYYLGDPMRLTQIIINIAGNAIKFTDHGGITLSISQPETDDTLLFSMADTGIGIPADRKDKIFEAFTQADSSTTRRFGGTGLGTTISRQLVELMGGRIWLESELGKGSVFYFTVKLTPTQYVPGEAPGVAESKLQKTLSVLIAEDIEENILLLKTRLTQRGHRAETARNGLEAVERYKSGGFDIILMDMQMPVMDGLEATQKIREIESETGTHIPIIALTASVTSDEHKQYISKKVDEVAAKPIDFKELFKLMERLTPDQTAQTTSTIAGTIADTAETSMPEIPARQSHVIDSQKALDMWGDWAVYVNALAGFMERYRDAAGSISSALDNDDIGAAKGLSHSIKGLSGNLSMVEVYDISSKIDAILKGVDTGSARVLPRVLLKDLERAISDAADFISGLEVQKNDTVQQTRQFSKDELTAIFTKFMAAYNHYSPDDIEPLLMELKEGLSWEQLSAIEKGIEELDFNKARAETLKLMRSLDINLI</sequence>
<dbReference type="InterPro" id="IPR003661">
    <property type="entry name" value="HisK_dim/P_dom"/>
</dbReference>
<evidence type="ECO:0000256" key="6">
    <source>
        <dbReference type="ARBA" id="ARBA00022692"/>
    </source>
</evidence>
<dbReference type="Proteomes" id="UP000060487">
    <property type="component" value="Unassembled WGS sequence"/>
</dbReference>
<feature type="transmembrane region" description="Helical" evidence="15">
    <location>
        <begin position="243"/>
        <end position="265"/>
    </location>
</feature>
<dbReference type="SUPFAM" id="SSF55874">
    <property type="entry name" value="ATPase domain of HSP90 chaperone/DNA topoisomerase II/histidine kinase"/>
    <property type="match status" value="1"/>
</dbReference>